<accession>A0ABW4SJ67</accession>
<keyword evidence="1" id="KW-0472">Membrane</keyword>
<keyword evidence="1" id="KW-0812">Transmembrane</keyword>
<feature type="transmembrane region" description="Helical" evidence="1">
    <location>
        <begin position="12"/>
        <end position="33"/>
    </location>
</feature>
<dbReference type="EMBL" id="JBHUGI010000034">
    <property type="protein sequence ID" value="MFD1929476.1"/>
    <property type="molecule type" value="Genomic_DNA"/>
</dbReference>
<evidence type="ECO:0000256" key="1">
    <source>
        <dbReference type="SAM" id="Phobius"/>
    </source>
</evidence>
<dbReference type="RefSeq" id="WP_381539634.1">
    <property type="nucleotide sequence ID" value="NZ_JBHUGI010000034.1"/>
</dbReference>
<name>A0ABW4SJ67_9BACL</name>
<protein>
    <submittedName>
        <fullName evidence="2">Uncharacterized protein</fullName>
    </submittedName>
</protein>
<keyword evidence="3" id="KW-1185">Reference proteome</keyword>
<keyword evidence="1" id="KW-1133">Transmembrane helix</keyword>
<reference evidence="3" key="1">
    <citation type="journal article" date="2019" name="Int. J. Syst. Evol. Microbiol.">
        <title>The Global Catalogue of Microorganisms (GCM) 10K type strain sequencing project: providing services to taxonomists for standard genome sequencing and annotation.</title>
        <authorList>
            <consortium name="The Broad Institute Genomics Platform"/>
            <consortium name="The Broad Institute Genome Sequencing Center for Infectious Disease"/>
            <person name="Wu L."/>
            <person name="Ma J."/>
        </authorList>
    </citation>
    <scope>NUCLEOTIDE SEQUENCE [LARGE SCALE GENOMIC DNA]</scope>
    <source>
        <strain evidence="3">CGMCC 4.7177</strain>
    </source>
</reference>
<evidence type="ECO:0000313" key="3">
    <source>
        <dbReference type="Proteomes" id="UP001597218"/>
    </source>
</evidence>
<gene>
    <name evidence="2" type="ORF">ACFSFY_15650</name>
</gene>
<evidence type="ECO:0000313" key="2">
    <source>
        <dbReference type="EMBL" id="MFD1929476.1"/>
    </source>
</evidence>
<comment type="caution">
    <text evidence="2">The sequence shown here is derived from an EMBL/GenBank/DDBJ whole genome shotgun (WGS) entry which is preliminary data.</text>
</comment>
<dbReference type="Proteomes" id="UP001597218">
    <property type="component" value="Unassembled WGS sequence"/>
</dbReference>
<organism evidence="2 3">
    <name type="scientific">Sporosarcina siberiensis</name>
    <dbReference type="NCBI Taxonomy" id="1365606"/>
    <lineage>
        <taxon>Bacteria</taxon>
        <taxon>Bacillati</taxon>
        <taxon>Bacillota</taxon>
        <taxon>Bacilli</taxon>
        <taxon>Bacillales</taxon>
        <taxon>Caryophanaceae</taxon>
        <taxon>Sporosarcina</taxon>
    </lineage>
</organism>
<sequence length="68" mass="7714">MNEKHKSTKKGVIIIGFAAILAVFILIATESYFNSKELKLAREGCLEKNGIIVEERTFLNLDYTFTCE</sequence>
<proteinExistence type="predicted"/>